<keyword evidence="1" id="KW-0863">Zinc-finger</keyword>
<gene>
    <name evidence="4" type="ORF">PCANC_25498</name>
</gene>
<evidence type="ECO:0000313" key="5">
    <source>
        <dbReference type="Proteomes" id="UP000235388"/>
    </source>
</evidence>
<dbReference type="PANTHER" id="PTHR15555">
    <property type="entry name" value="ZINC FINGER HIT DOMAIN CONTAINING PROTEIN 2 PROTEIN FON -RELATED"/>
    <property type="match status" value="1"/>
</dbReference>
<sequence>MNRSIGTYKKSRRTHIHQANQDTIKCFVCEDKFARYTCPNCNLRYCSVNCFGSQSHSSCSESFYKNALLQDMQLNGSSHPSSRNQPQSKMLEILKKLEADDEEQFLDDDDDDDIQDGSLELNEEDLNRLSKEQLLALLRQDQIEEFNRKLSNGQLDPEFIEQTINSQCNDPWWIELEKDPSSCSKPDLPDPSLLPALPDQLNPSLFYHIFSVTLGYVYLLRYYGMRNLSDVTEEDKTDLLEQLPQFFPILFSSDVRLESVTGCFSLFLKNLPKMGSESIGFLIKDLRYLYPEHQSNPSPKSLIVELSPDGKPIPQMSLCPFALSDLYQFLHTSDQGTTTNRVKSSRKLILKKLAFFIAFSSDSKRLERFGREVENDPLVESHLDSDDNYINHHLNPLLTKLSLGNLSSNTPHLNLVDRKSPKIYETSGSPPNIYETPGTGTD</sequence>
<evidence type="ECO:0000259" key="3">
    <source>
        <dbReference type="PROSITE" id="PS51083"/>
    </source>
</evidence>
<keyword evidence="5" id="KW-1185">Reference proteome</keyword>
<proteinExistence type="predicted"/>
<dbReference type="InterPro" id="IPR039646">
    <property type="entry name" value="ZNHIT2"/>
</dbReference>
<keyword evidence="1" id="KW-0479">Metal-binding</keyword>
<name>A0A2N5RYU1_9BASI</name>
<dbReference type="Proteomes" id="UP000235388">
    <property type="component" value="Unassembled WGS sequence"/>
</dbReference>
<dbReference type="STRING" id="200324.A0A2N5RYU1"/>
<dbReference type="SUPFAM" id="SSF144232">
    <property type="entry name" value="HIT/MYND zinc finger-like"/>
    <property type="match status" value="1"/>
</dbReference>
<protein>
    <recommendedName>
        <fullName evidence="3">HIT-type domain-containing protein</fullName>
    </recommendedName>
</protein>
<dbReference type="EMBL" id="PGCJ01001345">
    <property type="protein sequence ID" value="PLW06168.1"/>
    <property type="molecule type" value="Genomic_DNA"/>
</dbReference>
<dbReference type="AlphaFoldDB" id="A0A2N5RYU1"/>
<evidence type="ECO:0000313" key="4">
    <source>
        <dbReference type="EMBL" id="PLW06168.1"/>
    </source>
</evidence>
<comment type="caution">
    <text evidence="4">The sequence shown here is derived from an EMBL/GenBank/DDBJ whole genome shotgun (WGS) entry which is preliminary data.</text>
</comment>
<organism evidence="4 5">
    <name type="scientific">Puccinia coronata f. sp. avenae</name>
    <dbReference type="NCBI Taxonomy" id="200324"/>
    <lineage>
        <taxon>Eukaryota</taxon>
        <taxon>Fungi</taxon>
        <taxon>Dikarya</taxon>
        <taxon>Basidiomycota</taxon>
        <taxon>Pucciniomycotina</taxon>
        <taxon>Pucciniomycetes</taxon>
        <taxon>Pucciniales</taxon>
        <taxon>Pucciniaceae</taxon>
        <taxon>Puccinia</taxon>
    </lineage>
</organism>
<evidence type="ECO:0000256" key="1">
    <source>
        <dbReference type="PROSITE-ProRule" id="PRU00453"/>
    </source>
</evidence>
<evidence type="ECO:0000256" key="2">
    <source>
        <dbReference type="SAM" id="MobiDB-lite"/>
    </source>
</evidence>
<dbReference type="PROSITE" id="PS51083">
    <property type="entry name" value="ZF_HIT"/>
    <property type="match status" value="1"/>
</dbReference>
<dbReference type="Pfam" id="PF04438">
    <property type="entry name" value="zf-HIT"/>
    <property type="match status" value="1"/>
</dbReference>
<dbReference type="CDD" id="cd23024">
    <property type="entry name" value="zf-HIT_ZNHIT2-3"/>
    <property type="match status" value="1"/>
</dbReference>
<dbReference type="GO" id="GO:0008270">
    <property type="term" value="F:zinc ion binding"/>
    <property type="evidence" value="ECO:0007669"/>
    <property type="project" value="UniProtKB-UniRule"/>
</dbReference>
<dbReference type="OrthoDB" id="18412at2759"/>
<dbReference type="Gene3D" id="3.30.60.190">
    <property type="match status" value="1"/>
</dbReference>
<accession>A0A2N5RYU1</accession>
<keyword evidence="1" id="KW-0862">Zinc</keyword>
<feature type="domain" description="HIT-type" evidence="3">
    <location>
        <begin position="26"/>
        <end position="59"/>
    </location>
</feature>
<feature type="region of interest" description="Disordered" evidence="2">
    <location>
        <begin position="421"/>
        <end position="442"/>
    </location>
</feature>
<dbReference type="InterPro" id="IPR007529">
    <property type="entry name" value="Znf_HIT"/>
</dbReference>
<reference evidence="4 5" key="1">
    <citation type="submission" date="2017-11" db="EMBL/GenBank/DDBJ databases">
        <title>De novo assembly and phasing of dikaryotic genomes from two isolates of Puccinia coronata f. sp. avenae, the causal agent of oat crown rust.</title>
        <authorList>
            <person name="Miller M.E."/>
            <person name="Zhang Y."/>
            <person name="Omidvar V."/>
            <person name="Sperschneider J."/>
            <person name="Schwessinger B."/>
            <person name="Raley C."/>
            <person name="Palmer J.M."/>
            <person name="Garnica D."/>
            <person name="Upadhyaya N."/>
            <person name="Rathjen J."/>
            <person name="Taylor J.M."/>
            <person name="Park R.F."/>
            <person name="Dodds P.N."/>
            <person name="Hirsch C.D."/>
            <person name="Kianian S.F."/>
            <person name="Figueroa M."/>
        </authorList>
    </citation>
    <scope>NUCLEOTIDE SEQUENCE [LARGE SCALE GENOMIC DNA]</scope>
    <source>
        <strain evidence="4">12NC29</strain>
    </source>
</reference>
<dbReference type="PANTHER" id="PTHR15555:SF0">
    <property type="entry name" value="ZINC FINGER HIT DOMAIN-CONTAINING PROTEIN 2"/>
    <property type="match status" value="1"/>
</dbReference>